<proteinExistence type="predicted"/>
<keyword evidence="3" id="KW-1185">Reference proteome</keyword>
<reference evidence="2 3" key="1">
    <citation type="submission" date="2020-05" db="EMBL/GenBank/DDBJ databases">
        <title>Identification and distribution of gene clusters putatively required for synthesis of sphingolipid metabolism inhibitors in phylogenetically diverse species of the filamentous fungus Fusarium.</title>
        <authorList>
            <person name="Kim H.-S."/>
            <person name="Busman M."/>
            <person name="Brown D.W."/>
            <person name="Divon H."/>
            <person name="Uhlig S."/>
            <person name="Proctor R.H."/>
        </authorList>
    </citation>
    <scope>NUCLEOTIDE SEQUENCE [LARGE SCALE GENOMIC DNA]</scope>
    <source>
        <strain evidence="2 3">NRRL 20693</strain>
    </source>
</reference>
<dbReference type="Proteomes" id="UP000567885">
    <property type="component" value="Unassembled WGS sequence"/>
</dbReference>
<name>A0A8H5X0R4_FUSHE</name>
<sequence length="185" mass="20869">MPQGTFSTRVQTAWDRVTRRRERQQPDQPTDAEEEPHRSQTRVSRIIRGASLPDLLDHAILNERPEWLPADTEYPSNYSLALSPSLDSGSVLTAFVDEAEQNPVHQERLDVPVVAVATSHTGSTTDDETPDPAWKIPGRESFPEHQTQGQKSRLGLFQSPRQMYRVKANGRVFMIPIDVFITQPG</sequence>
<organism evidence="2 3">
    <name type="scientific">Fusarium heterosporum</name>
    <dbReference type="NCBI Taxonomy" id="42747"/>
    <lineage>
        <taxon>Eukaryota</taxon>
        <taxon>Fungi</taxon>
        <taxon>Dikarya</taxon>
        <taxon>Ascomycota</taxon>
        <taxon>Pezizomycotina</taxon>
        <taxon>Sordariomycetes</taxon>
        <taxon>Hypocreomycetidae</taxon>
        <taxon>Hypocreales</taxon>
        <taxon>Nectriaceae</taxon>
        <taxon>Fusarium</taxon>
        <taxon>Fusarium heterosporum species complex</taxon>
    </lineage>
</organism>
<comment type="caution">
    <text evidence="2">The sequence shown here is derived from an EMBL/GenBank/DDBJ whole genome shotgun (WGS) entry which is preliminary data.</text>
</comment>
<dbReference type="AlphaFoldDB" id="A0A8H5X0R4"/>
<gene>
    <name evidence="2" type="ORF">FHETE_1901</name>
</gene>
<evidence type="ECO:0000313" key="2">
    <source>
        <dbReference type="EMBL" id="KAF5676999.1"/>
    </source>
</evidence>
<feature type="region of interest" description="Disordered" evidence="1">
    <location>
        <begin position="1"/>
        <end position="46"/>
    </location>
</feature>
<evidence type="ECO:0000313" key="3">
    <source>
        <dbReference type="Proteomes" id="UP000567885"/>
    </source>
</evidence>
<feature type="compositionally biased region" description="Polar residues" evidence="1">
    <location>
        <begin position="1"/>
        <end position="11"/>
    </location>
</feature>
<evidence type="ECO:0000256" key="1">
    <source>
        <dbReference type="SAM" id="MobiDB-lite"/>
    </source>
</evidence>
<protein>
    <submittedName>
        <fullName evidence="2">Uncharacterized protein</fullName>
    </submittedName>
</protein>
<dbReference type="OrthoDB" id="5103090at2759"/>
<dbReference type="EMBL" id="JAAGWQ010000027">
    <property type="protein sequence ID" value="KAF5676999.1"/>
    <property type="molecule type" value="Genomic_DNA"/>
</dbReference>
<accession>A0A8H5X0R4</accession>